<dbReference type="Proteomes" id="UP000289886">
    <property type="component" value="Unassembled WGS sequence"/>
</dbReference>
<proteinExistence type="predicted"/>
<evidence type="ECO:0000313" key="1">
    <source>
        <dbReference type="EMBL" id="RXM98239.1"/>
    </source>
</evidence>
<reference evidence="1 2" key="1">
    <citation type="submission" date="2019-01" db="EMBL/GenBank/DDBJ databases">
        <title>Draft Genome and Complete Hox-Cluster Characterization of the Sterlet Sturgeon (Acipenser ruthenus).</title>
        <authorList>
            <person name="Wei Q."/>
        </authorList>
    </citation>
    <scope>NUCLEOTIDE SEQUENCE [LARGE SCALE GENOMIC DNA]</scope>
    <source>
        <strain evidence="1">WHYD16114868_AA</strain>
        <tissue evidence="1">Blood</tissue>
    </source>
</reference>
<comment type="caution">
    <text evidence="1">The sequence shown here is derived from an EMBL/GenBank/DDBJ whole genome shotgun (WGS) entry which is preliminary data.</text>
</comment>
<evidence type="ECO:0000313" key="2">
    <source>
        <dbReference type="Proteomes" id="UP000289886"/>
    </source>
</evidence>
<dbReference type="AlphaFoldDB" id="A0A662YNQ2"/>
<name>A0A662YNQ2_ACIRT</name>
<keyword evidence="2" id="KW-1185">Reference proteome</keyword>
<protein>
    <submittedName>
        <fullName evidence="1">Uncharacterized protein</fullName>
    </submittedName>
</protein>
<gene>
    <name evidence="1" type="ORF">EOD39_13379</name>
</gene>
<accession>A0A662YNQ2</accession>
<dbReference type="EMBL" id="SCEB01000759">
    <property type="protein sequence ID" value="RXM98239.1"/>
    <property type="molecule type" value="Genomic_DNA"/>
</dbReference>
<sequence length="183" mass="20411">MYSDDLHNYAQPNKVNILEEEQADAIPLPPETPSKELLAKKSKIHVQQEAVTNQDLMNAITALTKTCESTANSLASLASKFIAQNTIVEKLSSSLESLGSEYGNAFQKVDLLKKERTALRKENTSLKSRCSDMERYRKRWNLRIAGIPKVDVEDIKKKVIDLCSEISPDIAGKLNVSVALYTD</sequence>
<organism evidence="1 2">
    <name type="scientific">Acipenser ruthenus</name>
    <name type="common">Sterlet sturgeon</name>
    <dbReference type="NCBI Taxonomy" id="7906"/>
    <lineage>
        <taxon>Eukaryota</taxon>
        <taxon>Metazoa</taxon>
        <taxon>Chordata</taxon>
        <taxon>Craniata</taxon>
        <taxon>Vertebrata</taxon>
        <taxon>Euteleostomi</taxon>
        <taxon>Actinopterygii</taxon>
        <taxon>Chondrostei</taxon>
        <taxon>Acipenseriformes</taxon>
        <taxon>Acipenseridae</taxon>
        <taxon>Acipenser</taxon>
    </lineage>
</organism>